<protein>
    <submittedName>
        <fullName evidence="1">Uncharacterized protein</fullName>
    </submittedName>
</protein>
<name>A0A0C2ZJ37_9AGAM</name>
<dbReference type="InParanoid" id="A0A0C2ZJ37"/>
<organism evidence="1 2">
    <name type="scientific">Scleroderma citrinum Foug A</name>
    <dbReference type="NCBI Taxonomy" id="1036808"/>
    <lineage>
        <taxon>Eukaryota</taxon>
        <taxon>Fungi</taxon>
        <taxon>Dikarya</taxon>
        <taxon>Basidiomycota</taxon>
        <taxon>Agaricomycotina</taxon>
        <taxon>Agaricomycetes</taxon>
        <taxon>Agaricomycetidae</taxon>
        <taxon>Boletales</taxon>
        <taxon>Sclerodermatineae</taxon>
        <taxon>Sclerodermataceae</taxon>
        <taxon>Scleroderma</taxon>
    </lineage>
</organism>
<reference evidence="2" key="2">
    <citation type="submission" date="2015-01" db="EMBL/GenBank/DDBJ databases">
        <title>Evolutionary Origins and Diversification of the Mycorrhizal Mutualists.</title>
        <authorList>
            <consortium name="DOE Joint Genome Institute"/>
            <consortium name="Mycorrhizal Genomics Consortium"/>
            <person name="Kohler A."/>
            <person name="Kuo A."/>
            <person name="Nagy L.G."/>
            <person name="Floudas D."/>
            <person name="Copeland A."/>
            <person name="Barry K.W."/>
            <person name="Cichocki N."/>
            <person name="Veneault-Fourrey C."/>
            <person name="LaButti K."/>
            <person name="Lindquist E.A."/>
            <person name="Lipzen A."/>
            <person name="Lundell T."/>
            <person name="Morin E."/>
            <person name="Murat C."/>
            <person name="Riley R."/>
            <person name="Ohm R."/>
            <person name="Sun H."/>
            <person name="Tunlid A."/>
            <person name="Henrissat B."/>
            <person name="Grigoriev I.V."/>
            <person name="Hibbett D.S."/>
            <person name="Martin F."/>
        </authorList>
    </citation>
    <scope>NUCLEOTIDE SEQUENCE [LARGE SCALE GENOMIC DNA]</scope>
    <source>
        <strain evidence="2">Foug A</strain>
    </source>
</reference>
<dbReference type="AlphaFoldDB" id="A0A0C2ZJ37"/>
<dbReference type="Proteomes" id="UP000053989">
    <property type="component" value="Unassembled WGS sequence"/>
</dbReference>
<evidence type="ECO:0000313" key="2">
    <source>
        <dbReference type="Proteomes" id="UP000053989"/>
    </source>
</evidence>
<reference evidence="1 2" key="1">
    <citation type="submission" date="2014-04" db="EMBL/GenBank/DDBJ databases">
        <authorList>
            <consortium name="DOE Joint Genome Institute"/>
            <person name="Kuo A."/>
            <person name="Kohler A."/>
            <person name="Nagy L.G."/>
            <person name="Floudas D."/>
            <person name="Copeland A."/>
            <person name="Barry K.W."/>
            <person name="Cichocki N."/>
            <person name="Veneault-Fourrey C."/>
            <person name="LaButti K."/>
            <person name="Lindquist E.A."/>
            <person name="Lipzen A."/>
            <person name="Lundell T."/>
            <person name="Morin E."/>
            <person name="Murat C."/>
            <person name="Sun H."/>
            <person name="Tunlid A."/>
            <person name="Henrissat B."/>
            <person name="Grigoriev I.V."/>
            <person name="Hibbett D.S."/>
            <person name="Martin F."/>
            <person name="Nordberg H.P."/>
            <person name="Cantor M.N."/>
            <person name="Hua S.X."/>
        </authorList>
    </citation>
    <scope>NUCLEOTIDE SEQUENCE [LARGE SCALE GENOMIC DNA]</scope>
    <source>
        <strain evidence="1 2">Foug A</strain>
    </source>
</reference>
<dbReference type="EMBL" id="KN822050">
    <property type="protein sequence ID" value="KIM61588.1"/>
    <property type="molecule type" value="Genomic_DNA"/>
</dbReference>
<proteinExistence type="predicted"/>
<sequence>MMDSTGGRVRTLLTRVLFPQRRATCTTQVTQFHDLNNLFPSWSIKCKLYAGTWFSSSDPDFQNEIPFPQHHADSLLAYCLWSS</sequence>
<accession>A0A0C2ZJ37</accession>
<evidence type="ECO:0000313" key="1">
    <source>
        <dbReference type="EMBL" id="KIM61588.1"/>
    </source>
</evidence>
<gene>
    <name evidence="1" type="ORF">SCLCIDRAFT_1215853</name>
</gene>
<dbReference type="HOGENOM" id="CLU_2543941_0_0_1"/>
<keyword evidence="2" id="KW-1185">Reference proteome</keyword>